<dbReference type="CDD" id="cd06225">
    <property type="entry name" value="HAMP"/>
    <property type="match status" value="1"/>
</dbReference>
<dbReference type="GO" id="GO:1902201">
    <property type="term" value="P:negative regulation of bacterial-type flagellum-dependent cell motility"/>
    <property type="evidence" value="ECO:0007669"/>
    <property type="project" value="TreeGrafter"/>
</dbReference>
<dbReference type="GO" id="GO:0005886">
    <property type="term" value="C:plasma membrane"/>
    <property type="evidence" value="ECO:0007669"/>
    <property type="project" value="TreeGrafter"/>
</dbReference>
<dbReference type="Gene3D" id="3.30.70.270">
    <property type="match status" value="1"/>
</dbReference>
<dbReference type="SUPFAM" id="SSF158472">
    <property type="entry name" value="HAMP domain-like"/>
    <property type="match status" value="1"/>
</dbReference>
<dbReference type="EMBL" id="CP064781">
    <property type="protein sequence ID" value="QRJ63755.1"/>
    <property type="molecule type" value="Genomic_DNA"/>
</dbReference>
<comment type="catalytic activity">
    <reaction evidence="2">
        <text>2 GTP = 3',3'-c-di-GMP + 2 diphosphate</text>
        <dbReference type="Rhea" id="RHEA:24898"/>
        <dbReference type="ChEBI" id="CHEBI:33019"/>
        <dbReference type="ChEBI" id="CHEBI:37565"/>
        <dbReference type="ChEBI" id="CHEBI:58805"/>
        <dbReference type="EC" id="2.7.7.65"/>
    </reaction>
</comment>
<feature type="domain" description="PAS" evidence="4">
    <location>
        <begin position="279"/>
        <end position="335"/>
    </location>
</feature>
<dbReference type="FunFam" id="3.30.70.270:FF:000001">
    <property type="entry name" value="Diguanylate cyclase domain protein"/>
    <property type="match status" value="1"/>
</dbReference>
<reference evidence="7" key="1">
    <citation type="submission" date="2020-11" db="EMBL/GenBank/DDBJ databases">
        <title>Azospira restricta DSM 18626 genome sequence.</title>
        <authorList>
            <person name="Moe W.M."/>
        </authorList>
    </citation>
    <scope>NUCLEOTIDE SEQUENCE</scope>
    <source>
        <strain evidence="7">DSM 18626</strain>
    </source>
</reference>
<dbReference type="Gene3D" id="6.10.340.10">
    <property type="match status" value="1"/>
</dbReference>
<dbReference type="PROSITE" id="PS50887">
    <property type="entry name" value="GGDEF"/>
    <property type="match status" value="1"/>
</dbReference>
<dbReference type="PANTHER" id="PTHR45138:SF9">
    <property type="entry name" value="DIGUANYLATE CYCLASE DGCM-RELATED"/>
    <property type="match status" value="1"/>
</dbReference>
<dbReference type="KEGG" id="ares:IWH25_18810"/>
<dbReference type="Pfam" id="PF00989">
    <property type="entry name" value="PAS"/>
    <property type="match status" value="1"/>
</dbReference>
<dbReference type="EC" id="2.7.7.65" evidence="1"/>
<evidence type="ECO:0000256" key="2">
    <source>
        <dbReference type="ARBA" id="ARBA00034247"/>
    </source>
</evidence>
<organism evidence="7 8">
    <name type="scientific">Azospira restricta</name>
    <dbReference type="NCBI Taxonomy" id="404405"/>
    <lineage>
        <taxon>Bacteria</taxon>
        <taxon>Pseudomonadati</taxon>
        <taxon>Pseudomonadota</taxon>
        <taxon>Betaproteobacteria</taxon>
        <taxon>Rhodocyclales</taxon>
        <taxon>Rhodocyclaceae</taxon>
        <taxon>Azospira</taxon>
    </lineage>
</organism>
<dbReference type="InterPro" id="IPR003660">
    <property type="entry name" value="HAMP_dom"/>
</dbReference>
<gene>
    <name evidence="7" type="ORF">IWH25_18810</name>
</gene>
<dbReference type="SUPFAM" id="SSF55073">
    <property type="entry name" value="Nucleotide cyclase"/>
    <property type="match status" value="1"/>
</dbReference>
<dbReference type="InterPro" id="IPR000160">
    <property type="entry name" value="GGDEF_dom"/>
</dbReference>
<dbReference type="Pfam" id="PF00990">
    <property type="entry name" value="GGDEF"/>
    <property type="match status" value="1"/>
</dbReference>
<dbReference type="PANTHER" id="PTHR45138">
    <property type="entry name" value="REGULATORY COMPONENTS OF SENSORY TRANSDUCTION SYSTEM"/>
    <property type="match status" value="1"/>
</dbReference>
<dbReference type="InterPro" id="IPR043128">
    <property type="entry name" value="Rev_trsase/Diguanyl_cyclase"/>
</dbReference>
<feature type="transmembrane region" description="Helical" evidence="3">
    <location>
        <begin position="201"/>
        <end position="225"/>
    </location>
</feature>
<dbReference type="InterPro" id="IPR035965">
    <property type="entry name" value="PAS-like_dom_sf"/>
</dbReference>
<dbReference type="SMART" id="SM00267">
    <property type="entry name" value="GGDEF"/>
    <property type="match status" value="1"/>
</dbReference>
<dbReference type="InterPro" id="IPR000014">
    <property type="entry name" value="PAS"/>
</dbReference>
<dbReference type="CDD" id="cd00130">
    <property type="entry name" value="PAS"/>
    <property type="match status" value="1"/>
</dbReference>
<keyword evidence="3" id="KW-1133">Transmembrane helix</keyword>
<dbReference type="Gene3D" id="3.30.450.290">
    <property type="match status" value="1"/>
</dbReference>
<dbReference type="GO" id="GO:0007165">
    <property type="term" value="P:signal transduction"/>
    <property type="evidence" value="ECO:0007669"/>
    <property type="project" value="InterPro"/>
</dbReference>
<feature type="domain" description="GGDEF" evidence="6">
    <location>
        <begin position="426"/>
        <end position="556"/>
    </location>
</feature>
<dbReference type="CDD" id="cd01949">
    <property type="entry name" value="GGDEF"/>
    <property type="match status" value="1"/>
</dbReference>
<feature type="domain" description="HAMP" evidence="5">
    <location>
        <begin position="222"/>
        <end position="274"/>
    </location>
</feature>
<dbReference type="AlphaFoldDB" id="A0A974Y392"/>
<keyword evidence="3" id="KW-0472">Membrane</keyword>
<dbReference type="InterPro" id="IPR050469">
    <property type="entry name" value="Diguanylate_Cyclase"/>
</dbReference>
<proteinExistence type="predicted"/>
<dbReference type="SMART" id="SM00304">
    <property type="entry name" value="HAMP"/>
    <property type="match status" value="1"/>
</dbReference>
<evidence type="ECO:0000313" key="7">
    <source>
        <dbReference type="EMBL" id="QRJ63755.1"/>
    </source>
</evidence>
<accession>A0A974Y392</accession>
<dbReference type="GO" id="GO:0052621">
    <property type="term" value="F:diguanylate cyclase activity"/>
    <property type="evidence" value="ECO:0007669"/>
    <property type="project" value="UniProtKB-EC"/>
</dbReference>
<dbReference type="GO" id="GO:0043709">
    <property type="term" value="P:cell adhesion involved in single-species biofilm formation"/>
    <property type="evidence" value="ECO:0007669"/>
    <property type="project" value="TreeGrafter"/>
</dbReference>
<dbReference type="RefSeq" id="WP_203387290.1">
    <property type="nucleotide sequence ID" value="NZ_CP064781.1"/>
</dbReference>
<dbReference type="InterPro" id="IPR013767">
    <property type="entry name" value="PAS_fold"/>
</dbReference>
<evidence type="ECO:0000313" key="8">
    <source>
        <dbReference type="Proteomes" id="UP000663444"/>
    </source>
</evidence>
<evidence type="ECO:0000259" key="5">
    <source>
        <dbReference type="PROSITE" id="PS50885"/>
    </source>
</evidence>
<keyword evidence="3" id="KW-0812">Transmembrane</keyword>
<name>A0A974Y392_9RHOO</name>
<dbReference type="Proteomes" id="UP000663444">
    <property type="component" value="Chromosome"/>
</dbReference>
<dbReference type="SMART" id="SM00091">
    <property type="entry name" value="PAS"/>
    <property type="match status" value="1"/>
</dbReference>
<evidence type="ECO:0000259" key="4">
    <source>
        <dbReference type="PROSITE" id="PS50112"/>
    </source>
</evidence>
<dbReference type="SUPFAM" id="SSF55785">
    <property type="entry name" value="PYP-like sensor domain (PAS domain)"/>
    <property type="match status" value="1"/>
</dbReference>
<sequence>MQLTRIRHKMLAVVGLTAALGFVTSAYYYVSHQEQALLAQNEQTMVRLAESVSQGLQSVMLAGSADIAQAFADNLKKIAEVSEFRIMRSNGEEAFRDNATIDDVNRRRGEELFWPRDEEKRVPILTADDARLQQVVNTRQPLMLYDRANPERSTLTFMLPVPNAEQCYKCHGSKSPVRGVVMLTTSLARVERDILKTRQNVVVLLGGALMLTMLLTGYTLGRAVIRPIEKARTAMAAVSGGDLESQMKIGSSDEIGQMASSFNLMTDELRRTYAGLRREQAKLTTIIQSSAEGIVVTDSEDRIVLVNPAAATLLGKSEADIVREGFLGLFDAPEEIVAWLSAGDHSGPHMKMHGDRHLRVFVNTIRHSDGALLGTVAQIRDMTEELQLEGELRRLSTTDGLTGLYNRRHLENTLRSELDRARRTRQPLAIVMFDVDHFKRFNDTHGHDQGDRVLQAVAAAMRAGLRGTDVPCRYGGEEFLGILPATPLAAAAELAEGLRTAVEAMEVDGLRVTISLGVAALPEIDTAIPDTLIAAADAALYRAKEGGRNRVAIAGTSAADGSGGPA</sequence>
<keyword evidence="8" id="KW-1185">Reference proteome</keyword>
<dbReference type="NCBIfam" id="TIGR00229">
    <property type="entry name" value="sensory_box"/>
    <property type="match status" value="1"/>
</dbReference>
<dbReference type="Gene3D" id="3.30.450.20">
    <property type="entry name" value="PAS domain"/>
    <property type="match status" value="1"/>
</dbReference>
<evidence type="ECO:0000256" key="3">
    <source>
        <dbReference type="SAM" id="Phobius"/>
    </source>
</evidence>
<dbReference type="PROSITE" id="PS50112">
    <property type="entry name" value="PAS"/>
    <property type="match status" value="1"/>
</dbReference>
<protein>
    <recommendedName>
        <fullName evidence="1">diguanylate cyclase</fullName>
        <ecNumber evidence="1">2.7.7.65</ecNumber>
    </recommendedName>
</protein>
<dbReference type="NCBIfam" id="TIGR00254">
    <property type="entry name" value="GGDEF"/>
    <property type="match status" value="1"/>
</dbReference>
<evidence type="ECO:0000259" key="6">
    <source>
        <dbReference type="PROSITE" id="PS50887"/>
    </source>
</evidence>
<evidence type="ECO:0000256" key="1">
    <source>
        <dbReference type="ARBA" id="ARBA00012528"/>
    </source>
</evidence>
<dbReference type="Pfam" id="PF00672">
    <property type="entry name" value="HAMP"/>
    <property type="match status" value="1"/>
</dbReference>
<dbReference type="GO" id="GO:0006355">
    <property type="term" value="P:regulation of DNA-templated transcription"/>
    <property type="evidence" value="ECO:0007669"/>
    <property type="project" value="InterPro"/>
</dbReference>
<dbReference type="PROSITE" id="PS50885">
    <property type="entry name" value="HAMP"/>
    <property type="match status" value="1"/>
</dbReference>
<dbReference type="InterPro" id="IPR029787">
    <property type="entry name" value="Nucleotide_cyclase"/>
</dbReference>